<dbReference type="EMBL" id="CANHGI010000002">
    <property type="protein sequence ID" value="CAI5443212.1"/>
    <property type="molecule type" value="Genomic_DNA"/>
</dbReference>
<sequence length="453" mass="53833">MLKDYDEFEELIYYPNEELKDLLENKIFQVALNSPGLIFFAIFTWKIYLNNEILMENRTRLIMIEMWLINFLTILDLVINAIYEADTYFMDSEGIIRSEINWLVEEAENFRGLYLEIAIFLHISREIIHKKYSDLPTYPNIVIFIAQLYFSYCFGQTFRNCNSIAPLKTVEQHKDRYLLHPILLVYFIISIKYLGLKFYPNSFIIPILFTFFIRSFFEKVKINYLNFGCQTNTFLYFMFIPIYASYSEIVFRKLFKRFKEFITRCTPVPSCESTLLENEANRKIVIISSEKEAESGSENDLTLSSNCCLDSSLYFQYCIPIHIFFMQRRIGSTEMTSDEKLRLPLKYMIRKVGTKIKNRFSFYVFASIFEIRWNRAKNAMMKKARDSNNIFRKLLAPNSVDLSLVDLMKLMELDEIPNNLNLYVFIRNVDEMELLDSPDSNAWRFDHVLESGK</sequence>
<evidence type="ECO:0000256" key="1">
    <source>
        <dbReference type="SAM" id="Phobius"/>
    </source>
</evidence>
<protein>
    <submittedName>
        <fullName evidence="2">Uncharacterized protein</fullName>
    </submittedName>
</protein>
<evidence type="ECO:0000313" key="3">
    <source>
        <dbReference type="Proteomes" id="UP001152747"/>
    </source>
</evidence>
<dbReference type="AlphaFoldDB" id="A0A9P1MXD7"/>
<feature type="transmembrane region" description="Helical" evidence="1">
    <location>
        <begin position="199"/>
        <end position="217"/>
    </location>
</feature>
<keyword evidence="1" id="KW-0812">Transmembrane</keyword>
<feature type="transmembrane region" description="Helical" evidence="1">
    <location>
        <begin position="137"/>
        <end position="155"/>
    </location>
</feature>
<gene>
    <name evidence="2" type="ORF">CAMP_LOCUS5849</name>
</gene>
<feature type="transmembrane region" description="Helical" evidence="1">
    <location>
        <begin position="61"/>
        <end position="83"/>
    </location>
</feature>
<name>A0A9P1MXD7_9PELO</name>
<dbReference type="Proteomes" id="UP001152747">
    <property type="component" value="Unassembled WGS sequence"/>
</dbReference>
<comment type="caution">
    <text evidence="2">The sequence shown here is derived from an EMBL/GenBank/DDBJ whole genome shotgun (WGS) entry which is preliminary data.</text>
</comment>
<organism evidence="2 3">
    <name type="scientific">Caenorhabditis angaria</name>
    <dbReference type="NCBI Taxonomy" id="860376"/>
    <lineage>
        <taxon>Eukaryota</taxon>
        <taxon>Metazoa</taxon>
        <taxon>Ecdysozoa</taxon>
        <taxon>Nematoda</taxon>
        <taxon>Chromadorea</taxon>
        <taxon>Rhabditida</taxon>
        <taxon>Rhabditina</taxon>
        <taxon>Rhabditomorpha</taxon>
        <taxon>Rhabditoidea</taxon>
        <taxon>Rhabditidae</taxon>
        <taxon>Peloderinae</taxon>
        <taxon>Caenorhabditis</taxon>
    </lineage>
</organism>
<feature type="transmembrane region" description="Helical" evidence="1">
    <location>
        <begin position="176"/>
        <end position="193"/>
    </location>
</feature>
<feature type="transmembrane region" description="Helical" evidence="1">
    <location>
        <begin position="27"/>
        <end position="49"/>
    </location>
</feature>
<keyword evidence="3" id="KW-1185">Reference proteome</keyword>
<proteinExistence type="predicted"/>
<feature type="transmembrane region" description="Helical" evidence="1">
    <location>
        <begin position="224"/>
        <end position="246"/>
    </location>
</feature>
<reference evidence="2" key="1">
    <citation type="submission" date="2022-11" db="EMBL/GenBank/DDBJ databases">
        <authorList>
            <person name="Kikuchi T."/>
        </authorList>
    </citation>
    <scope>NUCLEOTIDE SEQUENCE</scope>
    <source>
        <strain evidence="2">PS1010</strain>
    </source>
</reference>
<accession>A0A9P1MXD7</accession>
<keyword evidence="1" id="KW-1133">Transmembrane helix</keyword>
<evidence type="ECO:0000313" key="2">
    <source>
        <dbReference type="EMBL" id="CAI5443212.1"/>
    </source>
</evidence>
<keyword evidence="1" id="KW-0472">Membrane</keyword>